<comment type="catalytic activity">
    <reaction evidence="8">
        <text>(6S)-5,6,7,8-tetrahydrofolate + NADP(+) = 7,8-dihydrofolate + NADPH + H(+)</text>
        <dbReference type="Rhea" id="RHEA:15009"/>
        <dbReference type="ChEBI" id="CHEBI:15378"/>
        <dbReference type="ChEBI" id="CHEBI:57451"/>
        <dbReference type="ChEBI" id="CHEBI:57453"/>
        <dbReference type="ChEBI" id="CHEBI:57783"/>
        <dbReference type="ChEBI" id="CHEBI:58349"/>
        <dbReference type="EC" id="1.5.1.3"/>
    </reaction>
</comment>
<evidence type="ECO:0000256" key="6">
    <source>
        <dbReference type="ARBA" id="ARBA00023002"/>
    </source>
</evidence>
<dbReference type="PANTHER" id="PTHR48069">
    <property type="entry name" value="DIHYDROFOLATE REDUCTASE"/>
    <property type="match status" value="1"/>
</dbReference>
<reference evidence="12" key="1">
    <citation type="journal article" date="2019" name="Int. J. Syst. Evol. Microbiol.">
        <title>The Global Catalogue of Microorganisms (GCM) 10K type strain sequencing project: providing services to taxonomists for standard genome sequencing and annotation.</title>
        <authorList>
            <consortium name="The Broad Institute Genomics Platform"/>
            <consortium name="The Broad Institute Genome Sequencing Center for Infectious Disease"/>
            <person name="Wu L."/>
            <person name="Ma J."/>
        </authorList>
    </citation>
    <scope>NUCLEOTIDE SEQUENCE [LARGE SCALE GENOMIC DNA]</scope>
    <source>
        <strain evidence="12">NBRC 105857</strain>
    </source>
</reference>
<dbReference type="InterPro" id="IPR012259">
    <property type="entry name" value="DHFR"/>
</dbReference>
<dbReference type="PROSITE" id="PS00075">
    <property type="entry name" value="DHFR_1"/>
    <property type="match status" value="1"/>
</dbReference>
<evidence type="ECO:0000256" key="8">
    <source>
        <dbReference type="PIRNR" id="PIRNR000194"/>
    </source>
</evidence>
<evidence type="ECO:0000256" key="4">
    <source>
        <dbReference type="ARBA" id="ARBA00022563"/>
    </source>
</evidence>
<dbReference type="CDD" id="cd00209">
    <property type="entry name" value="DHFR"/>
    <property type="match status" value="1"/>
</dbReference>
<comment type="pathway">
    <text evidence="1 8">Cofactor biosynthesis; tetrahydrofolate biosynthesis; 5,6,7,8-tetrahydrofolate from 7,8-dihydrofolate: step 1/1.</text>
</comment>
<evidence type="ECO:0000256" key="2">
    <source>
        <dbReference type="ARBA" id="ARBA00009539"/>
    </source>
</evidence>
<dbReference type="RefSeq" id="WP_284280214.1">
    <property type="nucleotide sequence ID" value="NZ_BSOJ01000009.1"/>
</dbReference>
<comment type="function">
    <text evidence="7 8">Key enzyme in folate metabolism. Catalyzes an essential reaction for de novo glycine and purine synthesis, and for DNA precursor synthesis.</text>
</comment>
<keyword evidence="4 8" id="KW-0554">One-carbon metabolism</keyword>
<organism evidence="11 12">
    <name type="scientific">Limnobacter litoralis</name>
    <dbReference type="NCBI Taxonomy" id="481366"/>
    <lineage>
        <taxon>Bacteria</taxon>
        <taxon>Pseudomonadati</taxon>
        <taxon>Pseudomonadota</taxon>
        <taxon>Betaproteobacteria</taxon>
        <taxon>Burkholderiales</taxon>
        <taxon>Burkholderiaceae</taxon>
        <taxon>Limnobacter</taxon>
    </lineage>
</organism>
<comment type="caution">
    <text evidence="11">The sequence shown here is derived from an EMBL/GenBank/DDBJ whole genome shotgun (WGS) entry which is preliminary data.</text>
</comment>
<dbReference type="PRINTS" id="PR00070">
    <property type="entry name" value="DHFR"/>
</dbReference>
<name>A0ABQ5YMI2_9BURK</name>
<dbReference type="InterPro" id="IPR024072">
    <property type="entry name" value="DHFR-like_dom_sf"/>
</dbReference>
<protein>
    <recommendedName>
        <fullName evidence="3 8">Dihydrofolate reductase</fullName>
        <ecNumber evidence="3 8">1.5.1.3</ecNumber>
    </recommendedName>
</protein>
<keyword evidence="5 8" id="KW-0521">NADP</keyword>
<dbReference type="Pfam" id="PF00186">
    <property type="entry name" value="DHFR_1"/>
    <property type="match status" value="2"/>
</dbReference>
<evidence type="ECO:0000256" key="1">
    <source>
        <dbReference type="ARBA" id="ARBA00004903"/>
    </source>
</evidence>
<dbReference type="InterPro" id="IPR001796">
    <property type="entry name" value="DHFR_dom"/>
</dbReference>
<keyword evidence="12" id="KW-1185">Reference proteome</keyword>
<gene>
    <name evidence="11" type="primary">folA</name>
    <name evidence="11" type="ORF">GCM10007875_08610</name>
</gene>
<evidence type="ECO:0000256" key="3">
    <source>
        <dbReference type="ARBA" id="ARBA00012856"/>
    </source>
</evidence>
<accession>A0ABQ5YMI2</accession>
<dbReference type="PROSITE" id="PS51330">
    <property type="entry name" value="DHFR_2"/>
    <property type="match status" value="1"/>
</dbReference>
<dbReference type="EMBL" id="BSOJ01000009">
    <property type="protein sequence ID" value="GLR25773.1"/>
    <property type="molecule type" value="Genomic_DNA"/>
</dbReference>
<dbReference type="EC" id="1.5.1.3" evidence="3 8"/>
<feature type="domain" description="DHFR" evidence="10">
    <location>
        <begin position="2"/>
        <end position="185"/>
    </location>
</feature>
<dbReference type="Proteomes" id="UP001156664">
    <property type="component" value="Unassembled WGS sequence"/>
</dbReference>
<dbReference type="Gene3D" id="3.40.430.10">
    <property type="entry name" value="Dihydrofolate Reductase, subunit A"/>
    <property type="match status" value="1"/>
</dbReference>
<dbReference type="PIRSF" id="PIRSF000194">
    <property type="entry name" value="DHFR"/>
    <property type="match status" value="1"/>
</dbReference>
<dbReference type="PANTHER" id="PTHR48069:SF3">
    <property type="entry name" value="DIHYDROFOLATE REDUCTASE"/>
    <property type="match status" value="1"/>
</dbReference>
<sequence>MTLKLIAAVAKNGVIGLDNKLPWHLPEDLAYFKATTMGSPVLMGRKTYESIGRPLPGRLNVVLSSQAQWVPAPAKDGTPRELIRFPEPLPMDSQTRIAVVGNMTDATNWLKMFSEVYLIGGSQLYAQALLEQRVDELLLTEIDAEFKGDAYLPPVDKTRFTESSRVHNPATADRPWSFDFVTYAKHPK</sequence>
<evidence type="ECO:0000313" key="11">
    <source>
        <dbReference type="EMBL" id="GLR25773.1"/>
    </source>
</evidence>
<keyword evidence="6 8" id="KW-0560">Oxidoreductase</keyword>
<evidence type="ECO:0000313" key="12">
    <source>
        <dbReference type="Proteomes" id="UP001156664"/>
    </source>
</evidence>
<comment type="similarity">
    <text evidence="2 8 9">Belongs to the dihydrofolate reductase family.</text>
</comment>
<evidence type="ECO:0000256" key="9">
    <source>
        <dbReference type="RuleBase" id="RU004474"/>
    </source>
</evidence>
<evidence type="ECO:0000256" key="5">
    <source>
        <dbReference type="ARBA" id="ARBA00022857"/>
    </source>
</evidence>
<evidence type="ECO:0000259" key="10">
    <source>
        <dbReference type="PROSITE" id="PS51330"/>
    </source>
</evidence>
<dbReference type="InterPro" id="IPR017925">
    <property type="entry name" value="DHFR_CS"/>
</dbReference>
<dbReference type="SUPFAM" id="SSF53597">
    <property type="entry name" value="Dihydrofolate reductase-like"/>
    <property type="match status" value="1"/>
</dbReference>
<proteinExistence type="inferred from homology"/>
<evidence type="ECO:0000256" key="7">
    <source>
        <dbReference type="ARBA" id="ARBA00025067"/>
    </source>
</evidence>